<gene>
    <name evidence="3" type="ORF">JXQ802_LOCUS52717</name>
    <name evidence="2" type="ORF">PYM288_LOCUS26621</name>
</gene>
<sequence length="118" mass="11837">MCRSYSDNFKKSPSPPPAVLEYVQAPQYGIQTPSYSVQGAFAYLEAIPIASLSSSDRQRALAYASNIIAALGPATGPPPGVASGTAIGPATSPPPGVASDPAIGPATDPPPDVASGQK</sequence>
<dbReference type="Proteomes" id="UP000663854">
    <property type="component" value="Unassembled WGS sequence"/>
</dbReference>
<evidence type="ECO:0000313" key="5">
    <source>
        <dbReference type="Proteomes" id="UP000663870"/>
    </source>
</evidence>
<evidence type="ECO:0000313" key="4">
    <source>
        <dbReference type="Proteomes" id="UP000663854"/>
    </source>
</evidence>
<dbReference type="EMBL" id="CAJNOL010008617">
    <property type="protein sequence ID" value="CAF1637597.1"/>
    <property type="molecule type" value="Genomic_DNA"/>
</dbReference>
<keyword evidence="5" id="KW-1185">Reference proteome</keyword>
<accession>A0A814YUG0</accession>
<organism evidence="2 4">
    <name type="scientific">Rotaria sordida</name>
    <dbReference type="NCBI Taxonomy" id="392033"/>
    <lineage>
        <taxon>Eukaryota</taxon>
        <taxon>Metazoa</taxon>
        <taxon>Spiralia</taxon>
        <taxon>Gnathifera</taxon>
        <taxon>Rotifera</taxon>
        <taxon>Eurotatoria</taxon>
        <taxon>Bdelloidea</taxon>
        <taxon>Philodinida</taxon>
        <taxon>Philodinidae</taxon>
        <taxon>Rotaria</taxon>
    </lineage>
</organism>
<dbReference type="EMBL" id="CAJNOH010001621">
    <property type="protein sequence ID" value="CAF1235862.1"/>
    <property type="molecule type" value="Genomic_DNA"/>
</dbReference>
<reference evidence="2" key="1">
    <citation type="submission" date="2021-02" db="EMBL/GenBank/DDBJ databases">
        <authorList>
            <person name="Nowell W R."/>
        </authorList>
    </citation>
    <scope>NUCLEOTIDE SEQUENCE</scope>
</reference>
<comment type="caution">
    <text evidence="2">The sequence shown here is derived from an EMBL/GenBank/DDBJ whole genome shotgun (WGS) entry which is preliminary data.</text>
</comment>
<proteinExistence type="predicted"/>
<dbReference type="AlphaFoldDB" id="A0A814YUG0"/>
<feature type="region of interest" description="Disordered" evidence="1">
    <location>
        <begin position="74"/>
        <end position="118"/>
    </location>
</feature>
<evidence type="ECO:0000313" key="2">
    <source>
        <dbReference type="EMBL" id="CAF1235862.1"/>
    </source>
</evidence>
<dbReference type="Proteomes" id="UP000663870">
    <property type="component" value="Unassembled WGS sequence"/>
</dbReference>
<name>A0A814YUG0_9BILA</name>
<evidence type="ECO:0000256" key="1">
    <source>
        <dbReference type="SAM" id="MobiDB-lite"/>
    </source>
</evidence>
<evidence type="ECO:0000313" key="3">
    <source>
        <dbReference type="EMBL" id="CAF1637597.1"/>
    </source>
</evidence>
<protein>
    <submittedName>
        <fullName evidence="2">Uncharacterized protein</fullName>
    </submittedName>
</protein>